<dbReference type="PRINTS" id="PR00411">
    <property type="entry name" value="PNDRDTASEI"/>
</dbReference>
<evidence type="ECO:0000259" key="8">
    <source>
        <dbReference type="Pfam" id="PF07992"/>
    </source>
</evidence>
<name>A0A3N5AX27_9THEO</name>
<dbReference type="Pfam" id="PF07992">
    <property type="entry name" value="Pyr_redox_2"/>
    <property type="match status" value="1"/>
</dbReference>
<dbReference type="OrthoDB" id="9802028at2"/>
<comment type="caution">
    <text evidence="9">The sequence shown here is derived from an EMBL/GenBank/DDBJ whole genome shotgun (WGS) entry which is preliminary data.</text>
</comment>
<dbReference type="SUPFAM" id="SSF51905">
    <property type="entry name" value="FAD/NAD(P)-binding domain"/>
    <property type="match status" value="1"/>
</dbReference>
<keyword evidence="9" id="KW-0670">Pyruvate</keyword>
<dbReference type="InterPro" id="IPR023753">
    <property type="entry name" value="FAD/NAD-binding_dom"/>
</dbReference>
<comment type="similarity">
    <text evidence="2">Belongs to the class-III pyridine nucleotide-disulfide oxidoreductase family.</text>
</comment>
<dbReference type="SUPFAM" id="SSF55424">
    <property type="entry name" value="FAD/NAD-linked reductases, dimerisation (C-terminal) domain"/>
    <property type="match status" value="1"/>
</dbReference>
<dbReference type="InterPro" id="IPR036188">
    <property type="entry name" value="FAD/NAD-bd_sf"/>
</dbReference>
<dbReference type="GO" id="GO:0016491">
    <property type="term" value="F:oxidoreductase activity"/>
    <property type="evidence" value="ECO:0007669"/>
    <property type="project" value="UniProtKB-KW"/>
</dbReference>
<protein>
    <submittedName>
        <fullName evidence="9">Pyruvate/2-oxoglutarate dehydrogenase complex dihydrolipoamide dehydrogenase (E3) component</fullName>
    </submittedName>
</protein>
<dbReference type="Proteomes" id="UP000282654">
    <property type="component" value="Unassembled WGS sequence"/>
</dbReference>
<evidence type="ECO:0000256" key="2">
    <source>
        <dbReference type="ARBA" id="ARBA00009130"/>
    </source>
</evidence>
<dbReference type="PANTHER" id="PTHR43429">
    <property type="entry name" value="PYRIDINE NUCLEOTIDE-DISULFIDE OXIDOREDUCTASE DOMAIN-CONTAINING"/>
    <property type="match status" value="1"/>
</dbReference>
<keyword evidence="6" id="KW-0676">Redox-active center</keyword>
<accession>A0A3N5AX27</accession>
<dbReference type="Gene3D" id="3.50.50.60">
    <property type="entry name" value="FAD/NAD(P)-binding domain"/>
    <property type="match status" value="2"/>
</dbReference>
<evidence type="ECO:0000256" key="3">
    <source>
        <dbReference type="ARBA" id="ARBA00022630"/>
    </source>
</evidence>
<dbReference type="InterPro" id="IPR004099">
    <property type="entry name" value="Pyr_nucl-diS_OxRdtase_dimer"/>
</dbReference>
<keyword evidence="3" id="KW-0285">Flavoprotein</keyword>
<dbReference type="PANTHER" id="PTHR43429:SF1">
    <property type="entry name" value="NAD(P)H SULFUR OXIDOREDUCTASE (COA-DEPENDENT)"/>
    <property type="match status" value="1"/>
</dbReference>
<gene>
    <name evidence="9" type="ORF">EDD75_0640</name>
</gene>
<comment type="cofactor">
    <cofactor evidence="1">
        <name>FAD</name>
        <dbReference type="ChEBI" id="CHEBI:57692"/>
    </cofactor>
</comment>
<evidence type="ECO:0000256" key="4">
    <source>
        <dbReference type="ARBA" id="ARBA00022827"/>
    </source>
</evidence>
<dbReference type="InterPro" id="IPR050260">
    <property type="entry name" value="FAD-bd_OxRdtase"/>
</dbReference>
<feature type="domain" description="FAD/NAD(P)-binding" evidence="8">
    <location>
        <begin position="12"/>
        <end position="308"/>
    </location>
</feature>
<sequence length="457" mass="48169">MHEDFPVPEAADIVVIGGSAAGLTAATVARRYHPEKSIAIIRRDSPVPIPCGIPYIFGTIGSVERDLIPDALLDFEGIDLVEEEVARLDRENRQVVLADGTTIGYDKLILATGSTPLIPPIPGADKQNVFVIRKNVDQISEFLTALRAAHDVVIVGGGFIGVEFADEIKKHSDKNVTVVEMLPHCLALSFDASFCAAAEKQLASAGVKVLTGEKVTEITGGEKVAGVRLASGTELKADVVLISAGVRPNVELAAQAGLKADPVAGIWVDRHMRTEDPHIFACGDCAAKVSFFTGKPCPVRLASVATMEARVVAANLYENRRENPGIIGVVSTVVGRVAFAAAGLTEEAARREGFAVVTGEAVTPNRHPKVMPGVTDTRVKLVFEKGSGVILGGQALGGESVGELINVVATCILNRMTCEQVALLQVGTHPLLTAAPTNYYLSVAAEAAAQKLHGERN</sequence>
<dbReference type="PRINTS" id="PR00368">
    <property type="entry name" value="FADPNR"/>
</dbReference>
<keyword evidence="10" id="KW-1185">Reference proteome</keyword>
<proteinExistence type="inferred from homology"/>
<keyword evidence="4" id="KW-0274">FAD</keyword>
<dbReference type="EMBL" id="RKRE01000001">
    <property type="protein sequence ID" value="RPF49816.1"/>
    <property type="molecule type" value="Genomic_DNA"/>
</dbReference>
<evidence type="ECO:0000256" key="6">
    <source>
        <dbReference type="ARBA" id="ARBA00023284"/>
    </source>
</evidence>
<feature type="domain" description="Pyridine nucleotide-disulphide oxidoreductase dimerisation" evidence="7">
    <location>
        <begin position="331"/>
        <end position="435"/>
    </location>
</feature>
<dbReference type="Gene3D" id="3.30.390.30">
    <property type="match status" value="1"/>
</dbReference>
<keyword evidence="5" id="KW-0560">Oxidoreductase</keyword>
<dbReference type="RefSeq" id="WP_123927879.1">
    <property type="nucleotide sequence ID" value="NZ_RKRE01000001.1"/>
</dbReference>
<dbReference type="AlphaFoldDB" id="A0A3N5AX27"/>
<evidence type="ECO:0000256" key="5">
    <source>
        <dbReference type="ARBA" id="ARBA00023002"/>
    </source>
</evidence>
<evidence type="ECO:0000256" key="1">
    <source>
        <dbReference type="ARBA" id="ARBA00001974"/>
    </source>
</evidence>
<organism evidence="9 10">
    <name type="scientific">Thermodesulfitimonas autotrophica</name>
    <dbReference type="NCBI Taxonomy" id="1894989"/>
    <lineage>
        <taxon>Bacteria</taxon>
        <taxon>Bacillati</taxon>
        <taxon>Bacillota</taxon>
        <taxon>Clostridia</taxon>
        <taxon>Thermoanaerobacterales</taxon>
        <taxon>Thermoanaerobacteraceae</taxon>
        <taxon>Thermodesulfitimonas</taxon>
    </lineage>
</organism>
<evidence type="ECO:0000259" key="7">
    <source>
        <dbReference type="Pfam" id="PF02852"/>
    </source>
</evidence>
<reference evidence="9 10" key="1">
    <citation type="submission" date="2018-11" db="EMBL/GenBank/DDBJ databases">
        <title>Genomic Encyclopedia of Type Strains, Phase IV (KMG-IV): sequencing the most valuable type-strain genomes for metagenomic binning, comparative biology and taxonomic classification.</title>
        <authorList>
            <person name="Goeker M."/>
        </authorList>
    </citation>
    <scope>NUCLEOTIDE SEQUENCE [LARGE SCALE GENOMIC DNA]</scope>
    <source>
        <strain evidence="9 10">DSM 102936</strain>
    </source>
</reference>
<evidence type="ECO:0000313" key="10">
    <source>
        <dbReference type="Proteomes" id="UP000282654"/>
    </source>
</evidence>
<evidence type="ECO:0000313" key="9">
    <source>
        <dbReference type="EMBL" id="RPF49816.1"/>
    </source>
</evidence>
<dbReference type="Pfam" id="PF02852">
    <property type="entry name" value="Pyr_redox_dim"/>
    <property type="match status" value="1"/>
</dbReference>
<dbReference type="InterPro" id="IPR016156">
    <property type="entry name" value="FAD/NAD-linked_Rdtase_dimer_sf"/>
</dbReference>